<feature type="coiled-coil region" evidence="1">
    <location>
        <begin position="303"/>
        <end position="359"/>
    </location>
</feature>
<dbReference type="Proteomes" id="UP000009168">
    <property type="component" value="Unassembled WGS sequence"/>
</dbReference>
<name>Q228G3_TETTS</name>
<dbReference type="KEGG" id="tet:TTHERM_01579310"/>
<protein>
    <recommendedName>
        <fullName evidence="4">Zinc carboxypeptidase family protein</fullName>
    </recommendedName>
</protein>
<evidence type="ECO:0000313" key="2">
    <source>
        <dbReference type="EMBL" id="EAR81679.2"/>
    </source>
</evidence>
<reference evidence="3" key="1">
    <citation type="journal article" date="2006" name="PLoS Biol.">
        <title>Macronuclear genome sequence of the ciliate Tetrahymena thermophila, a model eukaryote.</title>
        <authorList>
            <person name="Eisen J.A."/>
            <person name="Coyne R.S."/>
            <person name="Wu M."/>
            <person name="Wu D."/>
            <person name="Thiagarajan M."/>
            <person name="Wortman J.R."/>
            <person name="Badger J.H."/>
            <person name="Ren Q."/>
            <person name="Amedeo P."/>
            <person name="Jones K.M."/>
            <person name="Tallon L.J."/>
            <person name="Delcher A.L."/>
            <person name="Salzberg S.L."/>
            <person name="Silva J.C."/>
            <person name="Haas B.J."/>
            <person name="Majoros W.H."/>
            <person name="Farzad M."/>
            <person name="Carlton J.M."/>
            <person name="Smith R.K. Jr."/>
            <person name="Garg J."/>
            <person name="Pearlman R.E."/>
            <person name="Karrer K.M."/>
            <person name="Sun L."/>
            <person name="Manning G."/>
            <person name="Elde N.C."/>
            <person name="Turkewitz A.P."/>
            <person name="Asai D.J."/>
            <person name="Wilkes D.E."/>
            <person name="Wang Y."/>
            <person name="Cai H."/>
            <person name="Collins K."/>
            <person name="Stewart B.A."/>
            <person name="Lee S.R."/>
            <person name="Wilamowska K."/>
            <person name="Weinberg Z."/>
            <person name="Ruzzo W.L."/>
            <person name="Wloga D."/>
            <person name="Gaertig J."/>
            <person name="Frankel J."/>
            <person name="Tsao C.-C."/>
            <person name="Gorovsky M.A."/>
            <person name="Keeling P.J."/>
            <person name="Waller R.F."/>
            <person name="Patron N.J."/>
            <person name="Cherry J.M."/>
            <person name="Stover N.A."/>
            <person name="Krieger C.J."/>
            <person name="del Toro C."/>
            <person name="Ryder H.F."/>
            <person name="Williamson S.C."/>
            <person name="Barbeau R.A."/>
            <person name="Hamilton E.P."/>
            <person name="Orias E."/>
        </authorList>
    </citation>
    <scope>NUCLEOTIDE SEQUENCE [LARGE SCALE GENOMIC DNA]</scope>
    <source>
        <strain evidence="3">SB210</strain>
    </source>
</reference>
<dbReference type="AlphaFoldDB" id="Q228G3"/>
<dbReference type="InParanoid" id="Q228G3"/>
<gene>
    <name evidence="2" type="ORF">TTHERM_01579310</name>
</gene>
<sequence>QINNFIHKNKRKLLINNNKEEYKRIKKGLQMDNLQLSELSNQNCIFHPDKKITFIQVIGVSNQPNANIFLCDQCFDQDLDLKGVNYMTISQIIEKAETEFQFKWPPLKDQSLIKMLQLKSQNIVSTDKILDQINSFFAHFKDEIIKKIDFNQKIMINHVLDLPFNKEQIMKKYQQISQILSLRNLLLENQKESFDKHQQKCKDFIYSFETKKESNTKQIEELLKQCDQIEYIIDFDYLNALKQQVLDFVDEIKLNENKDFLGQQKSIQSQISDNQQSINNNNNAEKLMQLISNKSNYCNEAFLESARKELTKLNQLLSKIQFDNIFKENKQPIQFSQINDEKLQSINEYVENLIKLENDQNYLQQIQQSENLTRIINILNSKLNFVNENFKKQFVNYLVETQVFQKQINFSQLHSDVQKLECLKKLNSDQIIVICEIIQKQQFDENDLDRYSQQFPLFQLLKCKKKDILNQILFEKSELEDGKQKIQIKQNNYKQFEIYIDESNYSGNCKAKETNCVSQMILQPKKKYIFRIQLQTKDSNAYYILGLMQNQQKNNLLGSNQNLSCYFELKDEKIKYYNDRGISKFIKGNEFCMSKDDMIELRVWQDGKLLQILDYPNKNYKIELRDDMKDKFTELKDLSLYFWLANNLDKNILREAFIVDEFED</sequence>
<dbReference type="GeneID" id="7824428"/>
<keyword evidence="1" id="KW-0175">Coiled coil</keyword>
<feature type="non-terminal residue" evidence="2">
    <location>
        <position position="1"/>
    </location>
</feature>
<evidence type="ECO:0008006" key="4">
    <source>
        <dbReference type="Google" id="ProtNLM"/>
    </source>
</evidence>
<dbReference type="EMBL" id="GG662569">
    <property type="protein sequence ID" value="EAR81679.2"/>
    <property type="molecule type" value="Genomic_DNA"/>
</dbReference>
<organism evidence="2 3">
    <name type="scientific">Tetrahymena thermophila (strain SB210)</name>
    <dbReference type="NCBI Taxonomy" id="312017"/>
    <lineage>
        <taxon>Eukaryota</taxon>
        <taxon>Sar</taxon>
        <taxon>Alveolata</taxon>
        <taxon>Ciliophora</taxon>
        <taxon>Intramacronucleata</taxon>
        <taxon>Oligohymenophorea</taxon>
        <taxon>Hymenostomatida</taxon>
        <taxon>Tetrahymenina</taxon>
        <taxon>Tetrahymenidae</taxon>
        <taxon>Tetrahymena</taxon>
    </lineage>
</organism>
<dbReference type="HOGENOM" id="CLU_011289_1_0_1"/>
<evidence type="ECO:0000256" key="1">
    <source>
        <dbReference type="SAM" id="Coils"/>
    </source>
</evidence>
<accession>Q228G3</accession>
<keyword evidence="3" id="KW-1185">Reference proteome</keyword>
<evidence type="ECO:0000313" key="3">
    <source>
        <dbReference type="Proteomes" id="UP000009168"/>
    </source>
</evidence>
<proteinExistence type="predicted"/>
<dbReference type="RefSeq" id="XP_001029342.2">
    <property type="nucleotide sequence ID" value="XM_001029342.2"/>
</dbReference>